<evidence type="ECO:0000313" key="1">
    <source>
        <dbReference type="EMBL" id="QPB09732.1"/>
    </source>
</evidence>
<sequence length="78" mass="8795">MTNALNKVHRYNCERCADEGGFEICHASTDALIGWEPCGECPPVPPVWKDMRGPNGWGYESYWKRTPAELAAEYACPF</sequence>
<protein>
    <submittedName>
        <fullName evidence="1">Uncharacterized protein</fullName>
    </submittedName>
</protein>
<keyword evidence="2" id="KW-1185">Reference proteome</keyword>
<organism evidence="1 2">
    <name type="scientific">Streptomyces phage Shaeky</name>
    <dbReference type="NCBI Taxonomy" id="2767586"/>
    <lineage>
        <taxon>Viruses</taxon>
        <taxon>Duplodnaviria</taxon>
        <taxon>Heunggongvirae</taxon>
        <taxon>Uroviricota</taxon>
        <taxon>Caudoviricetes</taxon>
        <taxon>Colingsworthviridae</taxon>
        <taxon>Shaekyvirus</taxon>
        <taxon>Shaekyvirus shaeky</taxon>
    </lineage>
</organism>
<dbReference type="EMBL" id="MT701595">
    <property type="protein sequence ID" value="QPB09732.1"/>
    <property type="molecule type" value="Genomic_DNA"/>
</dbReference>
<accession>A0A873WL79</accession>
<reference evidence="1" key="1">
    <citation type="submission" date="2020-07" db="EMBL/GenBank/DDBJ databases">
        <title>Complete genome sequence of Streptomyces phage Shaeky.</title>
        <authorList>
            <person name="Shodrock S.L."/>
            <person name="Higbee T."/>
            <person name="Clark J.D."/>
            <person name="Hernandez I."/>
            <person name="Liu M."/>
            <person name="Burrowes B."/>
        </authorList>
    </citation>
    <scope>NUCLEOTIDE SEQUENCE</scope>
</reference>
<name>A0A873WL79_9CAUD</name>
<gene>
    <name evidence="1" type="ORF">CPT_Shaeky_045</name>
</gene>
<dbReference type="Proteomes" id="UP000663581">
    <property type="component" value="Segment"/>
</dbReference>
<evidence type="ECO:0000313" key="2">
    <source>
        <dbReference type="Proteomes" id="UP000663581"/>
    </source>
</evidence>
<proteinExistence type="predicted"/>